<keyword evidence="1" id="KW-0472">Membrane</keyword>
<evidence type="ECO:0000313" key="3">
    <source>
        <dbReference type="Proteomes" id="UP000474777"/>
    </source>
</evidence>
<dbReference type="Proteomes" id="UP000474777">
    <property type="component" value="Unassembled WGS sequence"/>
</dbReference>
<dbReference type="RefSeq" id="WP_163910998.1">
    <property type="nucleotide sequence ID" value="NZ_JAAGWD010000001.1"/>
</dbReference>
<comment type="caution">
    <text evidence="2">The sequence shown here is derived from an EMBL/GenBank/DDBJ whole genome shotgun (WGS) entry which is preliminary data.</text>
</comment>
<feature type="transmembrane region" description="Helical" evidence="1">
    <location>
        <begin position="36"/>
        <end position="59"/>
    </location>
</feature>
<evidence type="ECO:0000256" key="1">
    <source>
        <dbReference type="SAM" id="Phobius"/>
    </source>
</evidence>
<dbReference type="EMBL" id="JAAGWD010000001">
    <property type="protein sequence ID" value="NEM96192.1"/>
    <property type="molecule type" value="Genomic_DNA"/>
</dbReference>
<keyword evidence="3" id="KW-1185">Reference proteome</keyword>
<proteinExistence type="predicted"/>
<organism evidence="2 3">
    <name type="scientific">Pontibacter burrus</name>
    <dbReference type="NCBI Taxonomy" id="2704466"/>
    <lineage>
        <taxon>Bacteria</taxon>
        <taxon>Pseudomonadati</taxon>
        <taxon>Bacteroidota</taxon>
        <taxon>Cytophagia</taxon>
        <taxon>Cytophagales</taxon>
        <taxon>Hymenobacteraceae</taxon>
        <taxon>Pontibacter</taxon>
    </lineage>
</organism>
<dbReference type="AlphaFoldDB" id="A0A6B3LGI7"/>
<feature type="transmembrane region" description="Helical" evidence="1">
    <location>
        <begin position="7"/>
        <end position="30"/>
    </location>
</feature>
<gene>
    <name evidence="2" type="ORF">GXP69_00670</name>
</gene>
<keyword evidence="1" id="KW-0812">Transmembrane</keyword>
<reference evidence="2 3" key="1">
    <citation type="submission" date="2020-02" db="EMBL/GenBank/DDBJ databases">
        <authorList>
            <person name="Kim M.K."/>
        </authorList>
    </citation>
    <scope>NUCLEOTIDE SEQUENCE [LARGE SCALE GENOMIC DNA]</scope>
    <source>
        <strain evidence="2 3">BT327</strain>
    </source>
</reference>
<accession>A0A6B3LGI7</accession>
<name>A0A6B3LGI7_9BACT</name>
<sequence length="75" mass="8275">MDHQLKTACLFLGAGGIGASLALICLLLGYELRYPLFFLFTLVGTGIFLGIGVAAWCQWHEAYKQSRRNRNALKG</sequence>
<protein>
    <submittedName>
        <fullName evidence="2">Uncharacterized protein</fullName>
    </submittedName>
</protein>
<keyword evidence="1" id="KW-1133">Transmembrane helix</keyword>
<evidence type="ECO:0000313" key="2">
    <source>
        <dbReference type="EMBL" id="NEM96192.1"/>
    </source>
</evidence>